<dbReference type="AlphaFoldDB" id="A0A158EMR1"/>
<dbReference type="Proteomes" id="UP000071859">
    <property type="component" value="Unassembled WGS sequence"/>
</dbReference>
<comment type="caution">
    <text evidence="1">The sequence shown here is derived from an EMBL/GenBank/DDBJ whole genome shotgun (WGS) entry which is preliminary data.</text>
</comment>
<name>A0A158EMR1_9BURK</name>
<dbReference type="EMBL" id="FCOX02000281">
    <property type="protein sequence ID" value="SAL07666.1"/>
    <property type="molecule type" value="Genomic_DNA"/>
</dbReference>
<evidence type="ECO:0000313" key="2">
    <source>
        <dbReference type="Proteomes" id="UP000071859"/>
    </source>
</evidence>
<gene>
    <name evidence="1" type="ORF">AWB78_08679</name>
</gene>
<accession>A0A158EMR1</accession>
<evidence type="ECO:0000313" key="1">
    <source>
        <dbReference type="EMBL" id="SAL07666.1"/>
    </source>
</evidence>
<organism evidence="1 2">
    <name type="scientific">Caballeronia calidae</name>
    <dbReference type="NCBI Taxonomy" id="1777139"/>
    <lineage>
        <taxon>Bacteria</taxon>
        <taxon>Pseudomonadati</taxon>
        <taxon>Pseudomonadota</taxon>
        <taxon>Betaproteobacteria</taxon>
        <taxon>Burkholderiales</taxon>
        <taxon>Burkholderiaceae</taxon>
        <taxon>Caballeronia</taxon>
    </lineage>
</organism>
<reference evidence="1" key="1">
    <citation type="submission" date="2016-01" db="EMBL/GenBank/DDBJ databases">
        <authorList>
            <person name="Peeters C."/>
        </authorList>
    </citation>
    <scope>NUCLEOTIDE SEQUENCE</scope>
    <source>
        <strain evidence="1">LMG 29321</strain>
    </source>
</reference>
<protein>
    <submittedName>
        <fullName evidence="1">Uncharacterized protein</fullName>
    </submittedName>
</protein>
<keyword evidence="2" id="KW-1185">Reference proteome</keyword>
<proteinExistence type="predicted"/>
<sequence length="212" mass="24045">MEVTLPDRLHYHQHRPLHNPIPQTRDAEWSELAVRLRYVYATCRQRTIRARQQLLAYRRQLMLEIRFHHAPVNAVHARRAGSAGCQRNTSRFAQPLPVSNQSQESIELALSVLRRPCRQFALHFTDYQRSSPHYGQLINSANHLNCLPSPCGRLSRPRTTTKAPPACTSSGAHSLGIRADLPQFTCRTQHTGEVACRSLYPCLPQVVANATV</sequence>